<dbReference type="EMBL" id="CP015583">
    <property type="protein sequence ID" value="APT58243.1"/>
    <property type="molecule type" value="Genomic_DNA"/>
</dbReference>
<dbReference type="InterPro" id="IPR017853">
    <property type="entry name" value="GH"/>
</dbReference>
<evidence type="ECO:0000256" key="11">
    <source>
        <dbReference type="SAM" id="MobiDB-lite"/>
    </source>
</evidence>
<evidence type="ECO:0000256" key="1">
    <source>
        <dbReference type="ARBA" id="ARBA00000439"/>
    </source>
</evidence>
<dbReference type="GO" id="GO:0004134">
    <property type="term" value="F:4-alpha-glucanotransferase activity"/>
    <property type="evidence" value="ECO:0007669"/>
    <property type="project" value="UniProtKB-EC"/>
</dbReference>
<keyword evidence="6 10" id="KW-0808">Transferase</keyword>
<comment type="catalytic activity">
    <reaction evidence="1 10">
        <text>Transfers a segment of a (1-&gt;4)-alpha-D-glucan to a new position in an acceptor, which may be glucose or a (1-&gt;4)-alpha-D-glucan.</text>
        <dbReference type="EC" id="2.4.1.25"/>
    </reaction>
</comment>
<dbReference type="GO" id="GO:0005975">
    <property type="term" value="P:carbohydrate metabolic process"/>
    <property type="evidence" value="ECO:0007669"/>
    <property type="project" value="InterPro"/>
</dbReference>
<dbReference type="AlphaFoldDB" id="A0A1L7AHH8"/>
<dbReference type="PANTHER" id="PTHR32438:SF5">
    <property type="entry name" value="4-ALPHA-GLUCANOTRANSFERASE DPE1, CHLOROPLASTIC_AMYLOPLASTIC"/>
    <property type="match status" value="1"/>
</dbReference>
<dbReference type="Pfam" id="PF02446">
    <property type="entry name" value="Glyco_hydro_77"/>
    <property type="match status" value="1"/>
</dbReference>
<evidence type="ECO:0000256" key="8">
    <source>
        <dbReference type="ARBA" id="ARBA00031423"/>
    </source>
</evidence>
<gene>
    <name evidence="12" type="ORF">RGI145_15110</name>
</gene>
<evidence type="ECO:0000313" key="12">
    <source>
        <dbReference type="EMBL" id="APT58243.1"/>
    </source>
</evidence>
<dbReference type="STRING" id="257708.RGI145_15110"/>
<feature type="region of interest" description="Disordered" evidence="11">
    <location>
        <begin position="607"/>
        <end position="626"/>
    </location>
</feature>
<evidence type="ECO:0000256" key="2">
    <source>
        <dbReference type="ARBA" id="ARBA00005684"/>
    </source>
</evidence>
<evidence type="ECO:0000256" key="3">
    <source>
        <dbReference type="ARBA" id="ARBA00012560"/>
    </source>
</evidence>
<dbReference type="Gene3D" id="3.20.20.80">
    <property type="entry name" value="Glycosidases"/>
    <property type="match status" value="1"/>
</dbReference>
<name>A0A1L7AHH8_9PROT</name>
<proteinExistence type="inferred from homology"/>
<evidence type="ECO:0000256" key="4">
    <source>
        <dbReference type="ARBA" id="ARBA00020295"/>
    </source>
</evidence>
<accession>A0A1L7AHH8</accession>
<evidence type="ECO:0000256" key="6">
    <source>
        <dbReference type="ARBA" id="ARBA00022679"/>
    </source>
</evidence>
<dbReference type="KEGG" id="rgi:RGI145_15110"/>
<dbReference type="PANTHER" id="PTHR32438">
    <property type="entry name" value="4-ALPHA-GLUCANOTRANSFERASE DPE1, CHLOROPLASTIC/AMYLOPLASTIC"/>
    <property type="match status" value="1"/>
</dbReference>
<reference evidence="12 13" key="1">
    <citation type="submission" date="2016-05" db="EMBL/GenBank/DDBJ databases">
        <title>Complete Genome and Methylome Analysis of Psychrotrophic Bacterial Isolates from Antarctic Lake Untersee.</title>
        <authorList>
            <person name="Fomenkov A."/>
            <person name="Akimov V.N."/>
            <person name="Vasilyeva L.V."/>
            <person name="Andersen D."/>
            <person name="Vincze T."/>
            <person name="Roberts R.J."/>
        </authorList>
    </citation>
    <scope>NUCLEOTIDE SEQUENCE [LARGE SCALE GENOMIC DNA]</scope>
    <source>
        <strain evidence="12 13">U14-5</strain>
    </source>
</reference>
<keyword evidence="7 10" id="KW-0119">Carbohydrate metabolism</keyword>
<dbReference type="EC" id="2.4.1.25" evidence="3 10"/>
<dbReference type="Proteomes" id="UP000185494">
    <property type="component" value="Chromosome 1"/>
</dbReference>
<dbReference type="InterPro" id="IPR003385">
    <property type="entry name" value="Glyco_hydro_77"/>
</dbReference>
<dbReference type="eggNOG" id="COG1640">
    <property type="taxonomic scope" value="Bacteria"/>
</dbReference>
<evidence type="ECO:0000256" key="10">
    <source>
        <dbReference type="RuleBase" id="RU361207"/>
    </source>
</evidence>
<comment type="similarity">
    <text evidence="2 10">Belongs to the disproportionating enzyme family.</text>
</comment>
<organism evidence="12 13">
    <name type="scientific">Roseomonas gilardii</name>
    <dbReference type="NCBI Taxonomy" id="257708"/>
    <lineage>
        <taxon>Bacteria</taxon>
        <taxon>Pseudomonadati</taxon>
        <taxon>Pseudomonadota</taxon>
        <taxon>Alphaproteobacteria</taxon>
        <taxon>Acetobacterales</taxon>
        <taxon>Roseomonadaceae</taxon>
        <taxon>Roseomonas</taxon>
    </lineage>
</organism>
<sequence length="698" mass="75216">MSRDVSRDELHALAEAAGIALQWRDAQGRDQTVAPEAIRAVLEALGLPAASPEQMREARETLAAQATLPPLCTATAGQPVLLGLPGEPEYRLDLEDGGVLEGRARQEHGLCRLPVAPPPGYHRLRIGGAETILAVAPPRCYRPEDALAGSGTHNSLPWGLTVQLYGLRRAGRNGMGSGGVGDFTALSQFVASAARKGAQAVAISPVHAQFSADPNRFSPYSPSSRLFLNVLHADPAVLGEAPLRAALGRTGLAGEFDRLEGLDLVDWPDVARARLAVFRALFDAFPGAPEFDRFRSEQGEALESHARFEALHAHLFARDPALWNWRQWPAEYRDPASPAVAEFARVHEREVAYHAFLQWIADRGLGTAQQAARDAGARIGLVADLAVGTDGGGSHGWSRQRETLRNLTIGAPPDIFSPLGQGWGITAFSPLGLKQGGYGAFLEMLRAAMRHAGGVRIDHAMGLARLWVVPEGADPRDGAYLQFPADDMFRLVALESQRHRAIVVGEDLGTVPHGFRERLEQIGMLGMRVLWFEQREGGGPFVPPREWSRNAAAMTTTHDLPTAVGWWRGLDIDWRARLGLLGEGEDGSAQRTERDRDRAALWQAMRDSGAAQGDPPPPEDGTPVAEAAAAQIGRSACTLALLPVEDALALPEQPNLPGTTDQHPNWRRRLPGEAATLLDDPACTRRLAALAESRPGAG</sequence>
<dbReference type="RefSeq" id="WP_075799015.1">
    <property type="nucleotide sequence ID" value="NZ_CP015583.1"/>
</dbReference>
<keyword evidence="5 10" id="KW-0328">Glycosyltransferase</keyword>
<dbReference type="SUPFAM" id="SSF51445">
    <property type="entry name" value="(Trans)glycosidases"/>
    <property type="match status" value="1"/>
</dbReference>
<evidence type="ECO:0000256" key="7">
    <source>
        <dbReference type="ARBA" id="ARBA00023277"/>
    </source>
</evidence>
<protein>
    <recommendedName>
        <fullName evidence="4 10">4-alpha-glucanotransferase</fullName>
        <ecNumber evidence="3 10">2.4.1.25</ecNumber>
    </recommendedName>
    <alternativeName>
        <fullName evidence="8 10">Amylomaltase</fullName>
    </alternativeName>
    <alternativeName>
        <fullName evidence="9 10">Disproportionating enzyme</fullName>
    </alternativeName>
</protein>
<evidence type="ECO:0000256" key="5">
    <source>
        <dbReference type="ARBA" id="ARBA00022676"/>
    </source>
</evidence>
<evidence type="ECO:0000256" key="9">
    <source>
        <dbReference type="ARBA" id="ARBA00031501"/>
    </source>
</evidence>
<dbReference type="NCBIfam" id="TIGR00217">
    <property type="entry name" value="malQ"/>
    <property type="match status" value="1"/>
</dbReference>
<evidence type="ECO:0000313" key="13">
    <source>
        <dbReference type="Proteomes" id="UP000185494"/>
    </source>
</evidence>